<dbReference type="InterPro" id="IPR022749">
    <property type="entry name" value="D12N6_MeTrfase_N"/>
</dbReference>
<dbReference type="InterPro" id="IPR052916">
    <property type="entry name" value="Type-I_RE_MTase_Subunit"/>
</dbReference>
<evidence type="ECO:0000259" key="8">
    <source>
        <dbReference type="Pfam" id="PF02384"/>
    </source>
</evidence>
<dbReference type="InterPro" id="IPR003356">
    <property type="entry name" value="DNA_methylase_A-5"/>
</dbReference>
<dbReference type="RefSeq" id="WP_026466532.1">
    <property type="nucleotide sequence ID" value="NZ_CP014162.1"/>
</dbReference>
<dbReference type="InterPro" id="IPR002052">
    <property type="entry name" value="DNA_methylase_N6_adenine_CS"/>
</dbReference>
<evidence type="ECO:0000256" key="5">
    <source>
        <dbReference type="ARBA" id="ARBA00022691"/>
    </source>
</evidence>
<evidence type="ECO:0000256" key="7">
    <source>
        <dbReference type="ARBA" id="ARBA00047942"/>
    </source>
</evidence>
<dbReference type="Gene3D" id="1.20.1260.30">
    <property type="match status" value="1"/>
</dbReference>
<dbReference type="SUPFAM" id="SSF53335">
    <property type="entry name" value="S-adenosyl-L-methionine-dependent methyltransferases"/>
    <property type="match status" value="1"/>
</dbReference>
<keyword evidence="6" id="KW-0680">Restriction system</keyword>
<dbReference type="InterPro" id="IPR038333">
    <property type="entry name" value="T1MK-like_N_sf"/>
</dbReference>
<dbReference type="GO" id="GO:0009307">
    <property type="term" value="P:DNA restriction-modification system"/>
    <property type="evidence" value="ECO:0007669"/>
    <property type="project" value="UniProtKB-KW"/>
</dbReference>
<dbReference type="Pfam" id="PF12161">
    <property type="entry name" value="HsdM_N"/>
    <property type="match status" value="1"/>
</dbReference>
<evidence type="ECO:0000259" key="9">
    <source>
        <dbReference type="Pfam" id="PF12161"/>
    </source>
</evidence>
<dbReference type="EC" id="2.1.1.72" evidence="2"/>
<protein>
    <recommendedName>
        <fullName evidence="2">site-specific DNA-methyltransferase (adenine-specific)</fullName>
        <ecNumber evidence="2">2.1.1.72</ecNumber>
    </recommendedName>
</protein>
<dbReference type="GO" id="GO:0032259">
    <property type="term" value="P:methylation"/>
    <property type="evidence" value="ECO:0007669"/>
    <property type="project" value="UniProtKB-KW"/>
</dbReference>
<dbReference type="PANTHER" id="PTHR42998">
    <property type="entry name" value="TYPE I RESTRICTION ENZYME HINDVIIP M PROTEIN-RELATED"/>
    <property type="match status" value="1"/>
</dbReference>
<dbReference type="PANTHER" id="PTHR42998:SF1">
    <property type="entry name" value="TYPE I RESTRICTION ENZYME HINDI METHYLASE SUBUNIT"/>
    <property type="match status" value="1"/>
</dbReference>
<evidence type="ECO:0000313" key="11">
    <source>
        <dbReference type="Proteomes" id="UP000067698"/>
    </source>
</evidence>
<dbReference type="PRINTS" id="PR00507">
    <property type="entry name" value="N12N6MTFRASE"/>
</dbReference>
<dbReference type="AlphaFoldDB" id="A0AAC8WZS6"/>
<comment type="similarity">
    <text evidence="1">Belongs to the N(4)/N(6)-methyltransferase family.</text>
</comment>
<gene>
    <name evidence="10" type="ORF">AWM74_02625</name>
</gene>
<dbReference type="PROSITE" id="PS00092">
    <property type="entry name" value="N6_MTASE"/>
    <property type="match status" value="1"/>
</dbReference>
<dbReference type="Gene3D" id="3.40.50.150">
    <property type="entry name" value="Vaccinia Virus protein VP39"/>
    <property type="match status" value="1"/>
</dbReference>
<keyword evidence="3 10" id="KW-0489">Methyltransferase</keyword>
<evidence type="ECO:0000256" key="2">
    <source>
        <dbReference type="ARBA" id="ARBA00011900"/>
    </source>
</evidence>
<organism evidence="10 11">
    <name type="scientific">Aerococcus urinaeequi</name>
    <dbReference type="NCBI Taxonomy" id="51665"/>
    <lineage>
        <taxon>Bacteria</taxon>
        <taxon>Bacillati</taxon>
        <taxon>Bacillota</taxon>
        <taxon>Bacilli</taxon>
        <taxon>Lactobacillales</taxon>
        <taxon>Aerococcaceae</taxon>
        <taxon>Aerococcus</taxon>
    </lineage>
</organism>
<feature type="domain" description="N6 adenine-specific DNA methyltransferase N-terminal" evidence="9">
    <location>
        <begin position="13"/>
        <end position="139"/>
    </location>
</feature>
<evidence type="ECO:0000256" key="6">
    <source>
        <dbReference type="ARBA" id="ARBA00022747"/>
    </source>
</evidence>
<comment type="catalytic activity">
    <reaction evidence="7">
        <text>a 2'-deoxyadenosine in DNA + S-adenosyl-L-methionine = an N(6)-methyl-2'-deoxyadenosine in DNA + S-adenosyl-L-homocysteine + H(+)</text>
        <dbReference type="Rhea" id="RHEA:15197"/>
        <dbReference type="Rhea" id="RHEA-COMP:12418"/>
        <dbReference type="Rhea" id="RHEA-COMP:12419"/>
        <dbReference type="ChEBI" id="CHEBI:15378"/>
        <dbReference type="ChEBI" id="CHEBI:57856"/>
        <dbReference type="ChEBI" id="CHEBI:59789"/>
        <dbReference type="ChEBI" id="CHEBI:90615"/>
        <dbReference type="ChEBI" id="CHEBI:90616"/>
        <dbReference type="EC" id="2.1.1.72"/>
    </reaction>
</comment>
<dbReference type="REBASE" id="137647">
    <property type="entry name" value="M.Aur28094I"/>
</dbReference>
<dbReference type="GO" id="GO:0003677">
    <property type="term" value="F:DNA binding"/>
    <property type="evidence" value="ECO:0007669"/>
    <property type="project" value="InterPro"/>
</dbReference>
<accession>A0AAC8WZS6</accession>
<dbReference type="Pfam" id="PF02384">
    <property type="entry name" value="N6_Mtase"/>
    <property type="match status" value="1"/>
</dbReference>
<evidence type="ECO:0000256" key="1">
    <source>
        <dbReference type="ARBA" id="ARBA00006594"/>
    </source>
</evidence>
<dbReference type="GO" id="GO:0009007">
    <property type="term" value="F:site-specific DNA-methyltransferase (adenine-specific) activity"/>
    <property type="evidence" value="ECO:0007669"/>
    <property type="project" value="UniProtKB-EC"/>
</dbReference>
<reference evidence="11" key="2">
    <citation type="submission" date="2016-01" db="EMBL/GenBank/DDBJ databases">
        <title>Six Aerococcus type strain genome sequencing and assembly using PacBio and Illumina Hiseq.</title>
        <authorList>
            <person name="Carkaci D."/>
            <person name="Dargis R."/>
            <person name="Nielsen X.C."/>
            <person name="Skovgaard O."/>
            <person name="Fuursted K."/>
            <person name="Christensen J.J."/>
        </authorList>
    </citation>
    <scope>NUCLEOTIDE SEQUENCE [LARGE SCALE GENOMIC DNA]</scope>
    <source>
        <strain evidence="11">CCUG28094</strain>
    </source>
</reference>
<proteinExistence type="inferred from homology"/>
<dbReference type="Proteomes" id="UP000067698">
    <property type="component" value="Chromosome"/>
</dbReference>
<reference evidence="10 11" key="1">
    <citation type="journal article" date="2016" name="Genome Announc.">
        <title>Complete Genome Sequences of Aerococcus christensenii CCUG 28831T, Aerococcus sanguinicola CCUG 43001T, Aerococcus urinae CCUG 36881T, Aerococcus urinaeequi CCUG 28094T, Aerococcus urinaehominis CCUG 42038 BT, and Aerococcus viridans CCUG 4311T.</title>
        <authorList>
            <person name="Carkaci D."/>
            <person name="Dargis R."/>
            <person name="Nielsen X.C."/>
            <person name="Skovgaard O."/>
            <person name="Fuursted K."/>
            <person name="Christensen J.J."/>
        </authorList>
    </citation>
    <scope>NUCLEOTIDE SEQUENCE [LARGE SCALE GENOMIC DNA]</scope>
    <source>
        <strain evidence="10 11">CCUG28094</strain>
    </source>
</reference>
<feature type="domain" description="DNA methylase adenine-specific" evidence="8">
    <location>
        <begin position="150"/>
        <end position="460"/>
    </location>
</feature>
<sequence length="500" mass="56183">MAERVNSADLGFEKEIFKAADKLRGNVDAAEYKNIVLGLIFLKFISDSFEERHQELVDEGDGFEEDRDEYIAENIFFVPEEARWDYIAKQATTPEIGQVIDQAMVSIEEENDRLRGILPKNYARPELDKRRLGEVVDLFNNLKLKEHGNSKDILGRTYEYAISQFASLEGKNAGEFYTPAGIVSTLIEILEPYEGRVYDPCCGAGGMFVQSAKFVERHQGRVNNLSIYGQEANANTWKLAQMNLAIHGLEGDLGQGAADTFYNNQHQSMRADYILANPPFNMSDWGGNQLAEDTRWQYGTPPEGNANYAWMQHMIYHLAPQGKLGLVLANGSLSAGGREGEIRANIIKDDLVEAVISMPDRLFYSTGIPVSLWIINKNKTQKGKTLFIDARSLGEMVTRAHRELSVEDIDKIANAYRNFVKGEDVQKLGYVHEADLEEIGQNNFVLTPGRYVGLEEVEDDGIPFEEKMEGLTAELGELFNKSHKLEETIREQLGGIGFDV</sequence>
<dbReference type="GO" id="GO:0008170">
    <property type="term" value="F:N-methyltransferase activity"/>
    <property type="evidence" value="ECO:0007669"/>
    <property type="project" value="InterPro"/>
</dbReference>
<dbReference type="InterPro" id="IPR029063">
    <property type="entry name" value="SAM-dependent_MTases_sf"/>
</dbReference>
<evidence type="ECO:0000256" key="4">
    <source>
        <dbReference type="ARBA" id="ARBA00022679"/>
    </source>
</evidence>
<dbReference type="GeneID" id="92866441"/>
<dbReference type="EMBL" id="CP014162">
    <property type="protein sequence ID" value="AMB97198.1"/>
    <property type="molecule type" value="Genomic_DNA"/>
</dbReference>
<evidence type="ECO:0000313" key="10">
    <source>
        <dbReference type="EMBL" id="AMB97198.1"/>
    </source>
</evidence>
<evidence type="ECO:0000256" key="3">
    <source>
        <dbReference type="ARBA" id="ARBA00022603"/>
    </source>
</evidence>
<keyword evidence="4" id="KW-0808">Transferase</keyword>
<name>A0AAC8WZS6_9LACT</name>
<keyword evidence="5" id="KW-0949">S-adenosyl-L-methionine</keyword>